<evidence type="ECO:0000259" key="1">
    <source>
        <dbReference type="Pfam" id="PF00561"/>
    </source>
</evidence>
<dbReference type="Pfam" id="PF00561">
    <property type="entry name" value="Abhydrolase_1"/>
    <property type="match status" value="1"/>
</dbReference>
<name>A0A1I2GW42_9ACTN</name>
<dbReference type="Proteomes" id="UP000199645">
    <property type="component" value="Unassembled WGS sequence"/>
</dbReference>
<dbReference type="STRING" id="35752.SAMN05421541_107169"/>
<keyword evidence="2" id="KW-0378">Hydrolase</keyword>
<accession>A0A1I2GW42</accession>
<keyword evidence="3" id="KW-1185">Reference proteome</keyword>
<feature type="domain" description="AB hydrolase-1" evidence="1">
    <location>
        <begin position="34"/>
        <end position="131"/>
    </location>
</feature>
<dbReference type="AlphaFoldDB" id="A0A1I2GW42"/>
<gene>
    <name evidence="2" type="ORF">SAMN05421541_107169</name>
</gene>
<protein>
    <submittedName>
        <fullName evidence="2">Lysophospholipase, alpha-beta hydrolase superfamily</fullName>
    </submittedName>
</protein>
<dbReference type="InterPro" id="IPR000073">
    <property type="entry name" value="AB_hydrolase_1"/>
</dbReference>
<dbReference type="GO" id="GO:0016787">
    <property type="term" value="F:hydrolase activity"/>
    <property type="evidence" value="ECO:0007669"/>
    <property type="project" value="UniProtKB-KW"/>
</dbReference>
<dbReference type="Gene3D" id="3.40.50.1820">
    <property type="entry name" value="alpha/beta hydrolase"/>
    <property type="match status" value="1"/>
</dbReference>
<dbReference type="OrthoDB" id="9806902at2"/>
<evidence type="ECO:0000313" key="3">
    <source>
        <dbReference type="Proteomes" id="UP000199645"/>
    </source>
</evidence>
<proteinExistence type="predicted"/>
<dbReference type="RefSeq" id="WP_143133838.1">
    <property type="nucleotide sequence ID" value="NZ_BOMT01000043.1"/>
</dbReference>
<dbReference type="EMBL" id="FONV01000007">
    <property type="protein sequence ID" value="SFF20801.1"/>
    <property type="molecule type" value="Genomic_DNA"/>
</dbReference>
<sequence>MTVQFELVQLATSTGSLHGLVHHVEQPRGLALHIHGTWGNFYGNPFINPLASAYAELGYSFATVNVPGHDETAANERMDDFPPALAEWARLLNPQGPLILQGHSLGAIKIAYAHQQKKLPPEVRAFVLLAPFDVVQFYSGPVGGVAGLNELIHDLADDDNVPRSVFDMWPITVGTIRSATTQSGAWDQFPTRDDSAGSFVAENSLPMLVLVGGDDFAASPSPEAVINSFSASPAVTARVVPGAPHNFAGAEDAVVRHLKNWLETAVG</sequence>
<reference evidence="2 3" key="1">
    <citation type="submission" date="2016-10" db="EMBL/GenBank/DDBJ databases">
        <authorList>
            <person name="de Groot N.N."/>
        </authorList>
    </citation>
    <scope>NUCLEOTIDE SEQUENCE [LARGE SCALE GENOMIC DNA]</scope>
    <source>
        <strain evidence="2 3">DSM 43019</strain>
    </source>
</reference>
<dbReference type="SUPFAM" id="SSF53474">
    <property type="entry name" value="alpha/beta-Hydrolases"/>
    <property type="match status" value="1"/>
</dbReference>
<organism evidence="2 3">
    <name type="scientific">Actinoplanes philippinensis</name>
    <dbReference type="NCBI Taxonomy" id="35752"/>
    <lineage>
        <taxon>Bacteria</taxon>
        <taxon>Bacillati</taxon>
        <taxon>Actinomycetota</taxon>
        <taxon>Actinomycetes</taxon>
        <taxon>Micromonosporales</taxon>
        <taxon>Micromonosporaceae</taxon>
        <taxon>Actinoplanes</taxon>
    </lineage>
</organism>
<evidence type="ECO:0000313" key="2">
    <source>
        <dbReference type="EMBL" id="SFF20801.1"/>
    </source>
</evidence>
<dbReference type="InterPro" id="IPR029058">
    <property type="entry name" value="AB_hydrolase_fold"/>
</dbReference>